<accession>B2A274</accession>
<feature type="region of interest" description="Disordered" evidence="1">
    <location>
        <begin position="85"/>
        <end position="104"/>
    </location>
</feature>
<evidence type="ECO:0000256" key="3">
    <source>
        <dbReference type="SAM" id="SignalP"/>
    </source>
</evidence>
<dbReference type="InterPro" id="IPR013783">
    <property type="entry name" value="Ig-like_fold"/>
</dbReference>
<feature type="region of interest" description="Disordered" evidence="1">
    <location>
        <begin position="618"/>
        <end position="644"/>
    </location>
</feature>
<reference evidence="4 5" key="1">
    <citation type="submission" date="2008-04" db="EMBL/GenBank/DDBJ databases">
        <title>Complete sequence of chromosome of Natranaerobius thermophilus JW/NM-WN-LF.</title>
        <authorList>
            <consortium name="US DOE Joint Genome Institute"/>
            <person name="Copeland A."/>
            <person name="Lucas S."/>
            <person name="Lapidus A."/>
            <person name="Glavina del Rio T."/>
            <person name="Dalin E."/>
            <person name="Tice H."/>
            <person name="Bruce D."/>
            <person name="Goodwin L."/>
            <person name="Pitluck S."/>
            <person name="Chertkov O."/>
            <person name="Brettin T."/>
            <person name="Detter J.C."/>
            <person name="Han C."/>
            <person name="Kuske C.R."/>
            <person name="Schmutz J."/>
            <person name="Larimer F."/>
            <person name="Land M."/>
            <person name="Hauser L."/>
            <person name="Kyrpides N."/>
            <person name="Lykidis A."/>
            <person name="Mesbah N.M."/>
            <person name="Wiegel J."/>
        </authorList>
    </citation>
    <scope>NUCLEOTIDE SEQUENCE [LARGE SCALE GENOMIC DNA]</scope>
    <source>
        <strain evidence="5">ATCC BAA-1301 / DSM 18059 / JW/NM-WN-LF</strain>
    </source>
</reference>
<dbReference type="STRING" id="457570.Nther_2627"/>
<dbReference type="RefSeq" id="WP_012449022.1">
    <property type="nucleotide sequence ID" value="NC_010718.1"/>
</dbReference>
<proteinExistence type="predicted"/>
<protein>
    <submittedName>
        <fullName evidence="4">S-layer domain-like protein</fullName>
    </submittedName>
</protein>
<reference evidence="4 5" key="2">
    <citation type="journal article" date="2011" name="J. Bacteriol.">
        <title>Complete genome sequence of the anaerobic, halophilic alkalithermophile Natranaerobius thermophilus JW/NM-WN-LF.</title>
        <authorList>
            <person name="Zhao B."/>
            <person name="Mesbah N.M."/>
            <person name="Dalin E."/>
            <person name="Goodwin L."/>
            <person name="Nolan M."/>
            <person name="Pitluck S."/>
            <person name="Chertkov O."/>
            <person name="Brettin T.S."/>
            <person name="Han J."/>
            <person name="Larimer F.W."/>
            <person name="Land M.L."/>
            <person name="Hauser L."/>
            <person name="Kyrpides N."/>
            <person name="Wiegel J."/>
        </authorList>
    </citation>
    <scope>NUCLEOTIDE SEQUENCE [LARGE SCALE GENOMIC DNA]</scope>
    <source>
        <strain evidence="5">ATCC BAA-1301 / DSM 18059 / JW/NM-WN-LF</strain>
    </source>
</reference>
<dbReference type="Proteomes" id="UP000001683">
    <property type="component" value="Chromosome"/>
</dbReference>
<keyword evidence="2" id="KW-1133">Transmembrane helix</keyword>
<dbReference type="PANTHER" id="PTHR35902:SF6">
    <property type="entry name" value="CONSERVED WITHIN P. AEROPHILUM"/>
    <property type="match status" value="1"/>
</dbReference>
<keyword evidence="2" id="KW-0472">Membrane</keyword>
<keyword evidence="2" id="KW-0812">Transmembrane</keyword>
<dbReference type="PANTHER" id="PTHR35902">
    <property type="entry name" value="S-LAYER DOMAIN-LIKE PROTEIN-RELATED"/>
    <property type="match status" value="1"/>
</dbReference>
<evidence type="ECO:0000313" key="4">
    <source>
        <dbReference type="EMBL" id="ACB86182.1"/>
    </source>
</evidence>
<sequence>MKKIVSICAFLISVTLFVSPSLVWAQEGDDDIPSPVLMIEDVEPGSAIAGESFYIKLVIKNEGEHKARNVFAEVDSPGTTRTYFTRDSQPDHDEPDLNEIGPGETRSLTIPVAVSEDAESKSYQLSINLKSQNVLFESSSSGSATLTIDVGYENLKPVIDMEDVIIEPDAPQIGEDFQTTIKLKNKGAVDANNLNIELNELENFNLVDVSNRRLVETLESGDQEQITFQLKPKEDRESNRIELDIAYDQRHETGESSETLSVNLPLETPEAESLPVLTVDSFEIEDGTEEGEYKGLVTVENLGEQEAQDIRISLTGDHVRTIGTSNVKNILSLEGEEEKELEYELGITPPSDNEVLDLQVEMEYQDAYGNDRPKASEQIGIAKTEVDEGLVTDGEPKVLISEYTLDPREIQAGNEFSLSLLIENTHDRPIQNIKASINPPDIGEEGGSGGTVFSPVQGSNSFYIRNIQGRSHVEQEIGLYVDPGAEARTYTVPVELEYEDQNAESYTETEYVNISVTQESRFDVLSVETPPTAHVGEPATINAEFVNSGKVDLSNFTVTLEGDFPKEQASYYVGNLEQDTSDFYQGTIIPDEEGILEGELVFSYLDHRNEEVEITEEFEMAVEPPPEPPEDMKEKPPRPDEKGGSMDSFWSPMVIIPLLAVIGVVAFFVYRRGRRKKEEEEMLDA</sequence>
<organism evidence="4 5">
    <name type="scientific">Natranaerobius thermophilus (strain ATCC BAA-1301 / DSM 18059 / JW/NM-WN-LF)</name>
    <dbReference type="NCBI Taxonomy" id="457570"/>
    <lineage>
        <taxon>Bacteria</taxon>
        <taxon>Bacillati</taxon>
        <taxon>Bacillota</taxon>
        <taxon>Clostridia</taxon>
        <taxon>Natranaerobiales</taxon>
        <taxon>Natranaerobiaceae</taxon>
        <taxon>Natranaerobius</taxon>
    </lineage>
</organism>
<dbReference type="EMBL" id="CP001034">
    <property type="protein sequence ID" value="ACB86182.1"/>
    <property type="molecule type" value="Genomic_DNA"/>
</dbReference>
<name>B2A274_NATTJ</name>
<dbReference type="InParanoid" id="B2A274"/>
<dbReference type="KEGG" id="nth:Nther_2627"/>
<feature type="signal peptide" evidence="3">
    <location>
        <begin position="1"/>
        <end position="25"/>
    </location>
</feature>
<gene>
    <name evidence="4" type="ordered locus">Nther_2627</name>
</gene>
<feature type="chain" id="PRO_5002775117" evidence="3">
    <location>
        <begin position="26"/>
        <end position="685"/>
    </location>
</feature>
<dbReference type="Gene3D" id="2.60.40.10">
    <property type="entry name" value="Immunoglobulins"/>
    <property type="match status" value="2"/>
</dbReference>
<evidence type="ECO:0000256" key="1">
    <source>
        <dbReference type="SAM" id="MobiDB-lite"/>
    </source>
</evidence>
<dbReference type="HOGENOM" id="CLU_022526_0_0_9"/>
<dbReference type="eggNOG" id="COG1361">
    <property type="taxonomic scope" value="Bacteria"/>
</dbReference>
<feature type="compositionally biased region" description="Basic and acidic residues" evidence="1">
    <location>
        <begin position="630"/>
        <end position="644"/>
    </location>
</feature>
<keyword evidence="5" id="KW-1185">Reference proteome</keyword>
<feature type="transmembrane region" description="Helical" evidence="2">
    <location>
        <begin position="649"/>
        <end position="670"/>
    </location>
</feature>
<dbReference type="AlphaFoldDB" id="B2A274"/>
<evidence type="ECO:0000313" key="5">
    <source>
        <dbReference type="Proteomes" id="UP000001683"/>
    </source>
</evidence>
<dbReference type="OrthoDB" id="1704454at2"/>
<evidence type="ECO:0000256" key="2">
    <source>
        <dbReference type="SAM" id="Phobius"/>
    </source>
</evidence>
<keyword evidence="3" id="KW-0732">Signal</keyword>